<keyword evidence="2" id="KW-0964">Secreted</keyword>
<gene>
    <name evidence="9" type="ORF">KUA55_00460</name>
</gene>
<proteinExistence type="predicted"/>
<keyword evidence="1" id="KW-0134">Cell wall</keyword>
<dbReference type="EMBL" id="JAHUZB010000001">
    <property type="protein sequence ID" value="MBV7389133.1"/>
    <property type="molecule type" value="Genomic_DNA"/>
</dbReference>
<keyword evidence="5" id="KW-0572">Peptidoglycan-anchor</keyword>
<name>A0ABS6T7L1_9ENTE</name>
<organism evidence="9 10">
    <name type="scientific">Enterococcus alishanensis</name>
    <dbReference type="NCBI Taxonomy" id="1303817"/>
    <lineage>
        <taxon>Bacteria</taxon>
        <taxon>Bacillati</taxon>
        <taxon>Bacillota</taxon>
        <taxon>Bacilli</taxon>
        <taxon>Lactobacillales</taxon>
        <taxon>Enterococcaceae</taxon>
        <taxon>Enterococcus</taxon>
    </lineage>
</organism>
<comment type="caution">
    <text evidence="9">The sequence shown here is derived from an EMBL/GenBank/DDBJ whole genome shotgun (WGS) entry which is preliminary data.</text>
</comment>
<dbReference type="InterPro" id="IPR009459">
    <property type="entry name" value="MucBP_dom"/>
</dbReference>
<dbReference type="InterPro" id="IPR019931">
    <property type="entry name" value="LPXTG_anchor"/>
</dbReference>
<evidence type="ECO:0000256" key="7">
    <source>
        <dbReference type="SAM" id="SignalP"/>
    </source>
</evidence>
<evidence type="ECO:0000256" key="6">
    <source>
        <dbReference type="SAM" id="Phobius"/>
    </source>
</evidence>
<evidence type="ECO:0000256" key="4">
    <source>
        <dbReference type="ARBA" id="ARBA00022737"/>
    </source>
</evidence>
<dbReference type="NCBIfam" id="TIGR01167">
    <property type="entry name" value="LPXTG_anchor"/>
    <property type="match status" value="1"/>
</dbReference>
<evidence type="ECO:0000313" key="10">
    <source>
        <dbReference type="Proteomes" id="UP000774130"/>
    </source>
</evidence>
<keyword evidence="4" id="KW-0677">Repeat</keyword>
<feature type="transmembrane region" description="Helical" evidence="6">
    <location>
        <begin position="1075"/>
        <end position="1095"/>
    </location>
</feature>
<keyword evidence="10" id="KW-1185">Reference proteome</keyword>
<dbReference type="RefSeq" id="WP_218324205.1">
    <property type="nucleotide sequence ID" value="NZ_JAHUZB010000001.1"/>
</dbReference>
<feature type="domain" description="Gram-positive cocci surface proteins LPxTG" evidence="8">
    <location>
        <begin position="1066"/>
        <end position="1102"/>
    </location>
</feature>
<keyword evidence="6" id="KW-1133">Transmembrane helix</keyword>
<reference evidence="9 10" key="1">
    <citation type="submission" date="2021-06" db="EMBL/GenBank/DDBJ databases">
        <title>Enterococcus alishanensis sp. nov., a novel lactic acid bacterium isolated from fresh coffee beans.</title>
        <authorList>
            <person name="Chen Y.-S."/>
        </authorList>
    </citation>
    <scope>NUCLEOTIDE SEQUENCE [LARGE SCALE GENOMIC DNA]</scope>
    <source>
        <strain evidence="9 10">ALS3</strain>
    </source>
</reference>
<keyword evidence="3 7" id="KW-0732">Signal</keyword>
<evidence type="ECO:0000259" key="8">
    <source>
        <dbReference type="PROSITE" id="PS50847"/>
    </source>
</evidence>
<feature type="chain" id="PRO_5046229553" evidence="7">
    <location>
        <begin position="27"/>
        <end position="1102"/>
    </location>
</feature>
<evidence type="ECO:0000313" key="9">
    <source>
        <dbReference type="EMBL" id="MBV7389133.1"/>
    </source>
</evidence>
<dbReference type="PROSITE" id="PS50847">
    <property type="entry name" value="GRAM_POS_ANCHORING"/>
    <property type="match status" value="1"/>
</dbReference>
<evidence type="ECO:0000256" key="1">
    <source>
        <dbReference type="ARBA" id="ARBA00022512"/>
    </source>
</evidence>
<dbReference type="Pfam" id="PF06458">
    <property type="entry name" value="MucBP"/>
    <property type="match status" value="6"/>
</dbReference>
<dbReference type="Pfam" id="PF00746">
    <property type="entry name" value="Gram_pos_anchor"/>
    <property type="match status" value="1"/>
</dbReference>
<protein>
    <submittedName>
        <fullName evidence="9">MucBP domain-containing protein</fullName>
    </submittedName>
</protein>
<sequence>MKKRLYLLGFLLSGLFLVGFSTPVFGTEVNTIADLENAVNQASSNQTITLGDTFPTEIDQTIKLKETAYQTVIDGGGKTLQAAVGKSVQIFSYGAGTGDTNSELTLQNLKLAGNGTTDKSKGIDAGGYTGTLILDNLSISHFNGGGHGGAMYIASNTAIKNSNFSDNVNYNGGYSGGAIGTADGFSKKLSIMNTRFNNNSTTDVTGPVVGGEGGAIHFHQPAATAVIELKNNYFEGNSAAKNVQETNQYSLLADGGALSFWNVKKGVTIQLTGNTFANNIAGDDGGAILLQSNESIPSGITFKNNTFYGNQALGNDKGSNSGGAIQVFAVGLRTINIDYINNSFINNFATYSGGAIGNSGSWGIGGAGKFYNNLFVGNISQSDAKTNNVGGAKTISKKNSNIGLEEDVTMADVFGLDTMDLLENYGKISAGAAVDGSTTIIPTVPIAPEKVADDKIDNYVDGIDSVLDQRGRPRPDETDLNTNGLKSDPGSVEINWLKYDANGGTFELNKALTTYDGKIYYEGENPTAYYQVGYDQLATTIVDGANTLKATKANAKFLGWSENKAATKPDVGLEVGKAINIVKGNQTLYAIYQEKAADVKVRYIEIDSAGNEVKELDQITLTGFVGDSFEAEVKMFENYGLVNVKDGAGNPLTSMSGTFTDQAQTIIFEYKPDVSTVVVSHQDEAGNPLADTKILTGKINSAYTTSAETISGYSLVATPTNANGNYAEDITYVKYIYKKDTIAGGQVTIKYQDEEGNPLFSPDIVINQDIGTVYNTEIKSFEGYTLKAVKGQLSGLVTDEPQEVVLVYQKIKQGQDLGTVLVHYVDETGLPIALSEVKTGEIDEAYDTEAKKINGYTGPKIPDNAKGTYSKDLITVTYVYQKIPTPVETGKVTYYYQDEQGKELADAKEITGNVGDVYPGTNTDVIKTIPDYYLTEVKGNLFGIYQAQPQTVTLIYAKQAVKNGLVITRYQDEQGEDIAMPDFSIGAINTAYETKQKTIDGFTFKETKGNTKGKYSDEVITIIYVYSKNEPTIPTTGGKNTSNYIGSGGNGLAPTNYVATNTAKTLPKTGENKKISSILSIVGIMLLVGVVMIIYRRKAENH</sequence>
<evidence type="ECO:0000256" key="5">
    <source>
        <dbReference type="ARBA" id="ARBA00023088"/>
    </source>
</evidence>
<accession>A0ABS6T7L1</accession>
<evidence type="ECO:0000256" key="3">
    <source>
        <dbReference type="ARBA" id="ARBA00022729"/>
    </source>
</evidence>
<evidence type="ECO:0000256" key="2">
    <source>
        <dbReference type="ARBA" id="ARBA00022525"/>
    </source>
</evidence>
<keyword evidence="6" id="KW-0472">Membrane</keyword>
<dbReference type="Proteomes" id="UP000774130">
    <property type="component" value="Unassembled WGS sequence"/>
</dbReference>
<feature type="signal peptide" evidence="7">
    <location>
        <begin position="1"/>
        <end position="26"/>
    </location>
</feature>
<keyword evidence="6" id="KW-0812">Transmembrane</keyword>